<feature type="signal peptide" evidence="1">
    <location>
        <begin position="1"/>
        <end position="20"/>
    </location>
</feature>
<name>A0AB34FH14_9HYPO</name>
<protein>
    <recommendedName>
        <fullName evidence="4">Secreted protein</fullName>
    </recommendedName>
</protein>
<evidence type="ECO:0008006" key="4">
    <source>
        <dbReference type="Google" id="ProtNLM"/>
    </source>
</evidence>
<sequence length="193" mass="21480">MRQPSGILSSALAVVSFANAIQTIIINDPGVETTTRPDIPWPDYNSSDTITIVARDFKGCSPRTSYGDFCGWNNAWDNLWGIRDNICNHNFDTSEGAVRYVYNAWAGSGAAEIKAGMTSKYCSNGFSDILWNCFNSDRGPDLIPSTALSGTWDNTHEWYWLWGDEHFFARRNGKGTLNCCHNDPPDCINIHVA</sequence>
<evidence type="ECO:0000313" key="2">
    <source>
        <dbReference type="EMBL" id="KAJ6438106.1"/>
    </source>
</evidence>
<comment type="caution">
    <text evidence="2">The sequence shown here is derived from an EMBL/GenBank/DDBJ whole genome shotgun (WGS) entry which is preliminary data.</text>
</comment>
<gene>
    <name evidence="2" type="ORF">O9K51_08695</name>
</gene>
<feature type="chain" id="PRO_5044217496" description="Secreted protein" evidence="1">
    <location>
        <begin position="21"/>
        <end position="193"/>
    </location>
</feature>
<dbReference type="Proteomes" id="UP001163105">
    <property type="component" value="Unassembled WGS sequence"/>
</dbReference>
<organism evidence="2 3">
    <name type="scientific">Purpureocillium lavendulum</name>
    <dbReference type="NCBI Taxonomy" id="1247861"/>
    <lineage>
        <taxon>Eukaryota</taxon>
        <taxon>Fungi</taxon>
        <taxon>Dikarya</taxon>
        <taxon>Ascomycota</taxon>
        <taxon>Pezizomycotina</taxon>
        <taxon>Sordariomycetes</taxon>
        <taxon>Hypocreomycetidae</taxon>
        <taxon>Hypocreales</taxon>
        <taxon>Ophiocordycipitaceae</taxon>
        <taxon>Purpureocillium</taxon>
    </lineage>
</organism>
<keyword evidence="1" id="KW-0732">Signal</keyword>
<dbReference type="EMBL" id="JAQHRD010000008">
    <property type="protein sequence ID" value="KAJ6438106.1"/>
    <property type="molecule type" value="Genomic_DNA"/>
</dbReference>
<dbReference type="AlphaFoldDB" id="A0AB34FH14"/>
<evidence type="ECO:0000313" key="3">
    <source>
        <dbReference type="Proteomes" id="UP001163105"/>
    </source>
</evidence>
<accession>A0AB34FH14</accession>
<keyword evidence="3" id="KW-1185">Reference proteome</keyword>
<proteinExistence type="predicted"/>
<evidence type="ECO:0000256" key="1">
    <source>
        <dbReference type="SAM" id="SignalP"/>
    </source>
</evidence>
<reference evidence="2" key="1">
    <citation type="submission" date="2023-01" db="EMBL/GenBank/DDBJ databases">
        <title>The growth and conidiation of Purpureocillium lavendulum are regulated by nitrogen source and histone H3K14 acetylation.</title>
        <authorList>
            <person name="Tang P."/>
            <person name="Han J."/>
            <person name="Zhang C."/>
            <person name="Tang P."/>
            <person name="Qi F."/>
            <person name="Zhang K."/>
            <person name="Liang L."/>
        </authorList>
    </citation>
    <scope>NUCLEOTIDE SEQUENCE</scope>
    <source>
        <strain evidence="2">YMF1.00683</strain>
    </source>
</reference>